<feature type="compositionally biased region" description="Gly residues" evidence="1">
    <location>
        <begin position="12"/>
        <end position="21"/>
    </location>
</feature>
<feature type="compositionally biased region" description="Basic and acidic residues" evidence="1">
    <location>
        <begin position="175"/>
        <end position="202"/>
    </location>
</feature>
<reference evidence="2" key="2">
    <citation type="submission" date="2012-06" db="EMBL/GenBank/DDBJ databases">
        <authorList>
            <person name="Yu Y."/>
            <person name="Currie J."/>
            <person name="Lomeli R."/>
            <person name="Angelova A."/>
            <person name="Collura K."/>
            <person name="Wissotski M."/>
            <person name="Campos D."/>
            <person name="Kudrna D."/>
            <person name="Golser W."/>
            <person name="Ashely E."/>
            <person name="Descour A."/>
            <person name="Fernandes J."/>
            <person name="Soderlund C."/>
            <person name="Walbot V."/>
        </authorList>
    </citation>
    <scope>NUCLEOTIDE SEQUENCE</scope>
    <source>
        <strain evidence="2">B73</strain>
    </source>
</reference>
<organism evidence="2">
    <name type="scientific">Zea mays</name>
    <name type="common">Maize</name>
    <dbReference type="NCBI Taxonomy" id="4577"/>
    <lineage>
        <taxon>Eukaryota</taxon>
        <taxon>Viridiplantae</taxon>
        <taxon>Streptophyta</taxon>
        <taxon>Embryophyta</taxon>
        <taxon>Tracheophyta</taxon>
        <taxon>Spermatophyta</taxon>
        <taxon>Magnoliopsida</taxon>
        <taxon>Liliopsida</taxon>
        <taxon>Poales</taxon>
        <taxon>Poaceae</taxon>
        <taxon>PACMAD clade</taxon>
        <taxon>Panicoideae</taxon>
        <taxon>Andropogonodae</taxon>
        <taxon>Andropogoneae</taxon>
        <taxon>Tripsacinae</taxon>
        <taxon>Zea</taxon>
    </lineage>
</organism>
<feature type="region of interest" description="Disordered" evidence="1">
    <location>
        <begin position="1"/>
        <end position="24"/>
    </location>
</feature>
<sequence>MGTTEDAATMESGGGGGGGVETGAEAASGDVKLWQAPRLRCSEAVRDGLEAENVAAHSVQRRRAILGGCPDAGGGTSTGSRCAQYQAPLPLMALARTCTSASYRFLAAASSATIAPASAGADADADAPSSADMASRGRHVRGYVGLVRLPAAGPAFVSFPLAGRGGARRGNWEAQRPKPTEKKKNKNPKGDTGVRDGASRTRPDALARRGTIFCDFSRPPIATRSCSLVPALLGFGLWRI</sequence>
<name>C4J6N4_MAIZE</name>
<evidence type="ECO:0000256" key="1">
    <source>
        <dbReference type="SAM" id="MobiDB-lite"/>
    </source>
</evidence>
<proteinExistence type="evidence at transcript level"/>
<protein>
    <submittedName>
        <fullName evidence="2">Uncharacterized protein</fullName>
    </submittedName>
</protein>
<feature type="region of interest" description="Disordered" evidence="1">
    <location>
        <begin position="166"/>
        <end position="202"/>
    </location>
</feature>
<evidence type="ECO:0000313" key="2">
    <source>
        <dbReference type="EMBL" id="ACR36834.1"/>
    </source>
</evidence>
<reference evidence="2" key="1">
    <citation type="journal article" date="2009" name="PLoS Genet.">
        <title>Sequencing, mapping, and analysis of 27,455 maize full-length cDNAs.</title>
        <authorList>
            <person name="Soderlund C."/>
            <person name="Descour A."/>
            <person name="Kudrna D."/>
            <person name="Bomhoff M."/>
            <person name="Boyd L."/>
            <person name="Currie J."/>
            <person name="Angelova A."/>
            <person name="Collura K."/>
            <person name="Wissotski M."/>
            <person name="Ashley E."/>
            <person name="Morrow D."/>
            <person name="Fernandes J."/>
            <person name="Walbot V."/>
            <person name="Yu Y."/>
        </authorList>
    </citation>
    <scope>NUCLEOTIDE SEQUENCE</scope>
    <source>
        <strain evidence="2">B73</strain>
    </source>
</reference>
<accession>C4J6N4</accession>
<dbReference type="AlphaFoldDB" id="C4J6N4"/>
<dbReference type="EMBL" id="BT086481">
    <property type="protein sequence ID" value="ACR36834.1"/>
    <property type="molecule type" value="mRNA"/>
</dbReference>